<dbReference type="PANTHER" id="PTHR30471:SF3">
    <property type="entry name" value="UPF0758 PROTEIN YEES-RELATED"/>
    <property type="match status" value="1"/>
</dbReference>
<dbReference type="PROSITE" id="PS50249">
    <property type="entry name" value="MPN"/>
    <property type="match status" value="1"/>
</dbReference>
<name>A0A365XWX6_9BACT</name>
<evidence type="ECO:0000313" key="9">
    <source>
        <dbReference type="Proteomes" id="UP000253410"/>
    </source>
</evidence>
<dbReference type="Proteomes" id="UP000253410">
    <property type="component" value="Unassembled WGS sequence"/>
</dbReference>
<protein>
    <recommendedName>
        <fullName evidence="7">MPN domain-containing protein</fullName>
    </recommendedName>
</protein>
<evidence type="ECO:0000256" key="1">
    <source>
        <dbReference type="ARBA" id="ARBA00022670"/>
    </source>
</evidence>
<dbReference type="PROSITE" id="PS01302">
    <property type="entry name" value="UPF0758"/>
    <property type="match status" value="1"/>
</dbReference>
<dbReference type="EMBL" id="QFFJ01000002">
    <property type="protein sequence ID" value="RBL90862.1"/>
    <property type="molecule type" value="Genomic_DNA"/>
</dbReference>
<dbReference type="Pfam" id="PF20582">
    <property type="entry name" value="UPF0758_N"/>
    <property type="match status" value="1"/>
</dbReference>
<dbReference type="Gene3D" id="3.40.140.10">
    <property type="entry name" value="Cytidine Deaminase, domain 2"/>
    <property type="match status" value="1"/>
</dbReference>
<keyword evidence="1" id="KW-0645">Protease</keyword>
<dbReference type="AlphaFoldDB" id="A0A365XWX6"/>
<evidence type="ECO:0000256" key="2">
    <source>
        <dbReference type="ARBA" id="ARBA00022723"/>
    </source>
</evidence>
<comment type="caution">
    <text evidence="8">The sequence shown here is derived from an EMBL/GenBank/DDBJ whole genome shotgun (WGS) entry which is preliminary data.</text>
</comment>
<accession>A0A365XWX6</accession>
<dbReference type="InterPro" id="IPR020891">
    <property type="entry name" value="UPF0758_CS"/>
</dbReference>
<dbReference type="CDD" id="cd08071">
    <property type="entry name" value="MPN_DUF2466"/>
    <property type="match status" value="1"/>
</dbReference>
<dbReference type="InterPro" id="IPR001405">
    <property type="entry name" value="UPF0758"/>
</dbReference>
<evidence type="ECO:0000256" key="3">
    <source>
        <dbReference type="ARBA" id="ARBA00022801"/>
    </source>
</evidence>
<keyword evidence="2" id="KW-0479">Metal-binding</keyword>
<evidence type="ECO:0000313" key="8">
    <source>
        <dbReference type="EMBL" id="RBL90862.1"/>
    </source>
</evidence>
<sequence>MFVSPKTQSHVAIRHWADTEKPREKLLNSGPSALTDTELLAILLHTGHKSKSALDLAREVLQLAHNNLSELGRINARKLQKLRGMGSAKAVTILAAMELARRRQAGFIHKKTVIRAGSDAALFFKPLLADQYFEAFYVMFLNQANKVLHYRCISTGGMTSTVVDTRIIFREALEAQACKLLLCHNHPSGSLRPSQADIRITLKIKELGQLFDIDVLDHIIVSETGYCSLVEEGVI</sequence>
<keyword evidence="9" id="KW-1185">Reference proteome</keyword>
<dbReference type="InterPro" id="IPR037518">
    <property type="entry name" value="MPN"/>
</dbReference>
<keyword evidence="5" id="KW-0482">Metalloprotease</keyword>
<dbReference type="NCBIfam" id="TIGR00608">
    <property type="entry name" value="radc"/>
    <property type="match status" value="1"/>
</dbReference>
<proteinExistence type="inferred from homology"/>
<gene>
    <name evidence="8" type="ORF">DF182_17020</name>
</gene>
<evidence type="ECO:0000256" key="6">
    <source>
        <dbReference type="RuleBase" id="RU003797"/>
    </source>
</evidence>
<dbReference type="NCBIfam" id="NF000642">
    <property type="entry name" value="PRK00024.1"/>
    <property type="match status" value="1"/>
</dbReference>
<dbReference type="PANTHER" id="PTHR30471">
    <property type="entry name" value="DNA REPAIR PROTEIN RADC"/>
    <property type="match status" value="1"/>
</dbReference>
<comment type="similarity">
    <text evidence="6">Belongs to the UPF0758 family.</text>
</comment>
<dbReference type="GO" id="GO:0046872">
    <property type="term" value="F:metal ion binding"/>
    <property type="evidence" value="ECO:0007669"/>
    <property type="project" value="UniProtKB-KW"/>
</dbReference>
<organism evidence="8 9">
    <name type="scientific">Chitinophaga flava</name>
    <dbReference type="NCBI Taxonomy" id="2259036"/>
    <lineage>
        <taxon>Bacteria</taxon>
        <taxon>Pseudomonadati</taxon>
        <taxon>Bacteroidota</taxon>
        <taxon>Chitinophagia</taxon>
        <taxon>Chitinophagales</taxon>
        <taxon>Chitinophagaceae</taxon>
        <taxon>Chitinophaga</taxon>
    </lineage>
</organism>
<feature type="domain" description="MPN" evidence="7">
    <location>
        <begin position="113"/>
        <end position="235"/>
    </location>
</feature>
<evidence type="ECO:0000256" key="4">
    <source>
        <dbReference type="ARBA" id="ARBA00022833"/>
    </source>
</evidence>
<reference evidence="8 9" key="1">
    <citation type="submission" date="2018-05" db="EMBL/GenBank/DDBJ databases">
        <title>Chitinophaga sp. K3CV102501T nov., isolated from isolated from a monsoon evergreen broad-leaved forest soil.</title>
        <authorList>
            <person name="Lv Y."/>
        </authorList>
    </citation>
    <scope>NUCLEOTIDE SEQUENCE [LARGE SCALE GENOMIC DNA]</scope>
    <source>
        <strain evidence="8 9">GDMCC 1.1325</strain>
    </source>
</reference>
<keyword evidence="4" id="KW-0862">Zinc</keyword>
<keyword evidence="3" id="KW-0378">Hydrolase</keyword>
<dbReference type="InterPro" id="IPR046778">
    <property type="entry name" value="UPF0758_N"/>
</dbReference>
<dbReference type="InterPro" id="IPR025657">
    <property type="entry name" value="RadC_JAB"/>
</dbReference>
<evidence type="ECO:0000259" key="7">
    <source>
        <dbReference type="PROSITE" id="PS50249"/>
    </source>
</evidence>
<dbReference type="Pfam" id="PF04002">
    <property type="entry name" value="RadC"/>
    <property type="match status" value="1"/>
</dbReference>
<dbReference type="OrthoDB" id="9804482at2"/>
<evidence type="ECO:0000256" key="5">
    <source>
        <dbReference type="ARBA" id="ARBA00023049"/>
    </source>
</evidence>
<dbReference type="GO" id="GO:0006508">
    <property type="term" value="P:proteolysis"/>
    <property type="evidence" value="ECO:0007669"/>
    <property type="project" value="UniProtKB-KW"/>
</dbReference>
<dbReference type="GO" id="GO:0008237">
    <property type="term" value="F:metallopeptidase activity"/>
    <property type="evidence" value="ECO:0007669"/>
    <property type="project" value="UniProtKB-KW"/>
</dbReference>